<feature type="chain" id="PRO_5011538286" description="Outer membrane protein beta-barrel domain-containing protein" evidence="1">
    <location>
        <begin position="23"/>
        <end position="227"/>
    </location>
</feature>
<dbReference type="AlphaFoldDB" id="A0A1I3JL84"/>
<keyword evidence="3" id="KW-1185">Reference proteome</keyword>
<protein>
    <recommendedName>
        <fullName evidence="4">Outer membrane protein beta-barrel domain-containing protein</fullName>
    </recommendedName>
</protein>
<evidence type="ECO:0000313" key="3">
    <source>
        <dbReference type="Proteomes" id="UP000199559"/>
    </source>
</evidence>
<evidence type="ECO:0008006" key="4">
    <source>
        <dbReference type="Google" id="ProtNLM"/>
    </source>
</evidence>
<sequence>MKKLQLILLVALTIGFVTKNFAQHTSYKIKNGFSLGGGLTQFDIITDNFDTKKGDGWIANMTATVDIPQKWFNVSYGMQLSENTISTTGFDLASTLAAQDVEYKIFTAQVQFLWHAKPFRTSHFTIDFGPMLQYNSDLELSDDQQEDFILADFDTVRASAVKDLNNFNVNGTIGATLGMGFFKVRAQYIYGFTNILGALNDSDFNQTLGRDFKGHQSMFAFTGMITF</sequence>
<proteinExistence type="predicted"/>
<gene>
    <name evidence="2" type="ORF">SAMN05443431_101453</name>
</gene>
<evidence type="ECO:0000256" key="1">
    <source>
        <dbReference type="SAM" id="SignalP"/>
    </source>
</evidence>
<dbReference type="EMBL" id="FORM01000001">
    <property type="protein sequence ID" value="SFI60890.1"/>
    <property type="molecule type" value="Genomic_DNA"/>
</dbReference>
<keyword evidence="1" id="KW-0732">Signal</keyword>
<accession>A0A1I3JL84</accession>
<dbReference type="Proteomes" id="UP000199559">
    <property type="component" value="Unassembled WGS sequence"/>
</dbReference>
<evidence type="ECO:0000313" key="2">
    <source>
        <dbReference type="EMBL" id="SFI60890.1"/>
    </source>
</evidence>
<feature type="signal peptide" evidence="1">
    <location>
        <begin position="1"/>
        <end position="22"/>
    </location>
</feature>
<dbReference type="STRING" id="1144750.SAMN05443431_101453"/>
<name>A0A1I3JL84_9FLAO</name>
<reference evidence="3" key="1">
    <citation type="submission" date="2016-10" db="EMBL/GenBank/DDBJ databases">
        <authorList>
            <person name="Varghese N."/>
            <person name="Submissions S."/>
        </authorList>
    </citation>
    <scope>NUCLEOTIDE SEQUENCE [LARGE SCALE GENOMIC DNA]</scope>
    <source>
        <strain evidence="3">DSM 28881</strain>
    </source>
</reference>
<organism evidence="2 3">
    <name type="scientific">Olleya namhaensis</name>
    <dbReference type="NCBI Taxonomy" id="1144750"/>
    <lineage>
        <taxon>Bacteria</taxon>
        <taxon>Pseudomonadati</taxon>
        <taxon>Bacteroidota</taxon>
        <taxon>Flavobacteriia</taxon>
        <taxon>Flavobacteriales</taxon>
        <taxon>Flavobacteriaceae</taxon>
    </lineage>
</organism>
<dbReference type="RefSeq" id="WP_090837104.1">
    <property type="nucleotide sequence ID" value="NZ_CANLBQ010000007.1"/>
</dbReference>